<dbReference type="InterPro" id="IPR003395">
    <property type="entry name" value="RecF/RecN/SMC_N"/>
</dbReference>
<keyword evidence="10" id="KW-0131">Cell cycle</keyword>
<evidence type="ECO:0000256" key="8">
    <source>
        <dbReference type="ARBA" id="ARBA00023067"/>
    </source>
</evidence>
<keyword evidence="7 13" id="KW-0175">Coiled coil</keyword>
<evidence type="ECO:0000313" key="16">
    <source>
        <dbReference type="Proteomes" id="UP000887565"/>
    </source>
</evidence>
<name>A0A915IJC3_ROMCU</name>
<feature type="compositionally biased region" description="Polar residues" evidence="14">
    <location>
        <begin position="1171"/>
        <end position="1183"/>
    </location>
</feature>
<feature type="coiled-coil region" evidence="13">
    <location>
        <begin position="437"/>
        <end position="502"/>
    </location>
</feature>
<evidence type="ECO:0000256" key="9">
    <source>
        <dbReference type="ARBA" id="ARBA00023242"/>
    </source>
</evidence>
<evidence type="ECO:0000256" key="11">
    <source>
        <dbReference type="ARBA" id="ARBA00058936"/>
    </source>
</evidence>
<dbReference type="GO" id="GO:0016887">
    <property type="term" value="F:ATP hydrolysis activity"/>
    <property type="evidence" value="ECO:0007669"/>
    <property type="project" value="InterPro"/>
</dbReference>
<comment type="similarity">
    <text evidence="2">Belongs to the SMC family. SMC2 subfamily.</text>
</comment>
<evidence type="ECO:0000313" key="17">
    <source>
        <dbReference type="WBParaSite" id="nRc.2.0.1.t13910-RA"/>
    </source>
</evidence>
<feature type="coiled-coil region" evidence="13">
    <location>
        <begin position="246"/>
        <end position="341"/>
    </location>
</feature>
<keyword evidence="5" id="KW-0498">Mitosis</keyword>
<dbReference type="Gene3D" id="1.20.1060.20">
    <property type="match status" value="1"/>
</dbReference>
<accession>A0A915IJC3</accession>
<dbReference type="GO" id="GO:0005634">
    <property type="term" value="C:nucleus"/>
    <property type="evidence" value="ECO:0007669"/>
    <property type="project" value="UniProtKB-SubCell"/>
</dbReference>
<dbReference type="InterPro" id="IPR010935">
    <property type="entry name" value="SMC_hinge"/>
</dbReference>
<evidence type="ECO:0000256" key="3">
    <source>
        <dbReference type="ARBA" id="ARBA00022618"/>
    </source>
</evidence>
<dbReference type="FunFam" id="3.40.50.300:FF:000278">
    <property type="entry name" value="Structural maintenance of chromosomes 2"/>
    <property type="match status" value="1"/>
</dbReference>
<dbReference type="SMART" id="SM00968">
    <property type="entry name" value="SMC_hinge"/>
    <property type="match status" value="1"/>
</dbReference>
<keyword evidence="16" id="KW-1185">Reference proteome</keyword>
<evidence type="ECO:0000256" key="10">
    <source>
        <dbReference type="ARBA" id="ARBA00023306"/>
    </source>
</evidence>
<evidence type="ECO:0000256" key="2">
    <source>
        <dbReference type="ARBA" id="ARBA00005231"/>
    </source>
</evidence>
<evidence type="ECO:0000256" key="7">
    <source>
        <dbReference type="ARBA" id="ARBA00023054"/>
    </source>
</evidence>
<dbReference type="InterPro" id="IPR027120">
    <property type="entry name" value="Smc2_ABC"/>
</dbReference>
<proteinExistence type="inferred from homology"/>
<feature type="region of interest" description="Disordered" evidence="14">
    <location>
        <begin position="1171"/>
        <end position="1203"/>
    </location>
</feature>
<keyword evidence="3" id="KW-0132">Cell division</keyword>
<dbReference type="Pfam" id="PF06470">
    <property type="entry name" value="SMC_hinge"/>
    <property type="match status" value="1"/>
</dbReference>
<keyword evidence="6" id="KW-0067">ATP-binding</keyword>
<dbReference type="GO" id="GO:0005524">
    <property type="term" value="F:ATP binding"/>
    <property type="evidence" value="ECO:0007669"/>
    <property type="project" value="UniProtKB-KW"/>
</dbReference>
<dbReference type="SUPFAM" id="SSF52540">
    <property type="entry name" value="P-loop containing nucleoside triphosphate hydrolases"/>
    <property type="match status" value="1"/>
</dbReference>
<sequence length="1203" mass="136967">MHVKKIVIDGFKSYAHRTEIDGFDPSFNAITGLNGSGKSNILDSICFVLGIKNLSHVRANNLQDLVYKNGQAGVTKATVCITFDNQDKKQSPVGYENYDEITITRQIVIGGRNKYLINGVNAQNNRVEDLFRSVQMNVNNPHFIIMQGRITKVLNMKPPEILSMVEEAAGTRLYESKKQAALKTIEKKDAKLREIEALLKDEIGPTLDKLKQERAAYMEYQRLVREIEHLSQLVTAYRYSEAQGTCAASAKHFEQTEKEIETLEKRIKDNLLRKERLEDEMKQIRAMRTDDISKELEKLEKDMKEKANLEIKANSLFENKRENLENEKKRLKDLKKSFDSDSKLLNAKQKELDDLTKKCGGMIEKGEKNQHDLAAAQKRIQALAAGMSVDDKGETVTLNNQLITATEEASRKQTEIIRIEMELKHMQSELKKSRGKVRQSDSQFNQEQKIVERLEKELSDLRNHCDQLNIDDNAEDQLQASKRSLNQEIAMLRDKIGDSESRIPQLRFEYKDPEPNFDRSRVKGPVSKLIKIKNAEEITALETAAGDRLNYIVIDSEVTGKQLLQKGDLKRRVTFIPLNKISAATINADKIRKAKQLVGNENCELALSLVNYDGRVENAMKYVFGNTFVCTDMDSAKKVTFHKDIMCRCVTLAGESFNPQGTLTGGSSRSSFSLLKALTEIQRQSENLQAKTTEREKCEQNLRQITKKVTEKQELQRKIDAKQREISSLLVSLENNDQHRLNNEIKRLQKEISEHESLLKECTEFKIKAESKIKELENKIKKGTNRDDEMREAESEMSLIKKRIEASAEAMQKNQESVNSLKMEIAEIESELKNYEQQIDECKISMEKITKEIETASEAASQAKGNLKASETMVERQKEILKQSDEELQGKQAECDEKLQDNRKIELKIKKLKQDIEKIQNDKAAALGIVEQMKSAYTWIPEQEHNFGKAGSQFDFSKTDMHESAKRLKSMQEQKEKLQRNINTRAMNMLNQEEQRCANLLKKKSIVESDKLKIEDVIKGLDEKKKIALEEAWLRVNQDFGSIFSTLLPNASVKLEPPAGQTVLDGLEVRVGFGNVWKESLSELSGGQRSLVALSLILAMLLFKPAPIYILDEVDAALDVSHTQNIGQMLKTHFKHSQFIVVSLKEGMFTNANVLFRTKFVDGRSTVARHAQQSASGATTAKNLSKRDGKNHAQDENKKKRKS</sequence>
<dbReference type="Gene3D" id="1.10.287.1490">
    <property type="match status" value="1"/>
</dbReference>
<dbReference type="InterPro" id="IPR027417">
    <property type="entry name" value="P-loop_NTPase"/>
</dbReference>
<dbReference type="CDD" id="cd03273">
    <property type="entry name" value="ABC_SMC2_euk"/>
    <property type="match status" value="1"/>
</dbReference>
<dbReference type="PIRSF" id="PIRSF005719">
    <property type="entry name" value="SMC"/>
    <property type="match status" value="1"/>
</dbReference>
<feature type="coiled-coil region" evidence="13">
    <location>
        <begin position="681"/>
        <end position="929"/>
    </location>
</feature>
<comment type="subcellular location">
    <subcellularLocation>
        <location evidence="1 12">Nucleus</location>
    </subcellularLocation>
</comment>
<evidence type="ECO:0000256" key="1">
    <source>
        <dbReference type="ARBA" id="ARBA00004123"/>
    </source>
</evidence>
<dbReference type="OMA" id="THNKIAM"/>
<dbReference type="Pfam" id="PF02463">
    <property type="entry name" value="SMC_N"/>
    <property type="match status" value="1"/>
</dbReference>
<dbReference type="Gene3D" id="3.40.50.300">
    <property type="entry name" value="P-loop containing nucleotide triphosphate hydrolases"/>
    <property type="match status" value="2"/>
</dbReference>
<dbReference type="GO" id="GO:0051301">
    <property type="term" value="P:cell division"/>
    <property type="evidence" value="ECO:0007669"/>
    <property type="project" value="UniProtKB-KW"/>
</dbReference>
<keyword evidence="4" id="KW-0547">Nucleotide-binding</keyword>
<evidence type="ECO:0000259" key="15">
    <source>
        <dbReference type="SMART" id="SM00968"/>
    </source>
</evidence>
<dbReference type="FunFam" id="3.40.50.300:FF:000385">
    <property type="entry name" value="Structural maintenance of chromosomes 2"/>
    <property type="match status" value="1"/>
</dbReference>
<dbReference type="Gene3D" id="3.30.70.1620">
    <property type="match status" value="1"/>
</dbReference>
<dbReference type="InterPro" id="IPR024704">
    <property type="entry name" value="SMC"/>
</dbReference>
<dbReference type="SUPFAM" id="SSF75553">
    <property type="entry name" value="Smc hinge domain"/>
    <property type="match status" value="1"/>
</dbReference>
<protein>
    <recommendedName>
        <fullName evidence="12">Structural maintenance of chromosomes protein</fullName>
    </recommendedName>
</protein>
<dbReference type="AlphaFoldDB" id="A0A915IJC3"/>
<dbReference type="WBParaSite" id="nRc.2.0.1.t13910-RA">
    <property type="protein sequence ID" value="nRc.2.0.1.t13910-RA"/>
    <property type="gene ID" value="nRc.2.0.1.g13910"/>
</dbReference>
<reference evidence="17" key="1">
    <citation type="submission" date="2022-11" db="UniProtKB">
        <authorList>
            <consortium name="WormBaseParasite"/>
        </authorList>
    </citation>
    <scope>IDENTIFICATION</scope>
</reference>
<dbReference type="PANTHER" id="PTHR43977">
    <property type="entry name" value="STRUCTURAL MAINTENANCE OF CHROMOSOMES PROTEIN 3"/>
    <property type="match status" value="1"/>
</dbReference>
<dbReference type="GO" id="GO:0005694">
    <property type="term" value="C:chromosome"/>
    <property type="evidence" value="ECO:0007669"/>
    <property type="project" value="InterPro"/>
</dbReference>
<evidence type="ECO:0000256" key="14">
    <source>
        <dbReference type="SAM" id="MobiDB-lite"/>
    </source>
</evidence>
<feature type="coiled-coil region" evidence="13">
    <location>
        <begin position="961"/>
        <end position="1010"/>
    </location>
</feature>
<dbReference type="GO" id="GO:0030261">
    <property type="term" value="P:chromosome condensation"/>
    <property type="evidence" value="ECO:0007669"/>
    <property type="project" value="UniProtKB-KW"/>
</dbReference>
<keyword evidence="8" id="KW-0226">DNA condensation</keyword>
<dbReference type="Proteomes" id="UP000887565">
    <property type="component" value="Unplaced"/>
</dbReference>
<evidence type="ECO:0000256" key="13">
    <source>
        <dbReference type="SAM" id="Coils"/>
    </source>
</evidence>
<dbReference type="GO" id="GO:0032991">
    <property type="term" value="C:protein-containing complex"/>
    <property type="evidence" value="ECO:0007669"/>
    <property type="project" value="UniProtKB-ARBA"/>
</dbReference>
<evidence type="ECO:0000256" key="5">
    <source>
        <dbReference type="ARBA" id="ARBA00022776"/>
    </source>
</evidence>
<feature type="compositionally biased region" description="Basic and acidic residues" evidence="14">
    <location>
        <begin position="1185"/>
        <end position="1203"/>
    </location>
</feature>
<dbReference type="InterPro" id="IPR036277">
    <property type="entry name" value="SMC_hinge_sf"/>
</dbReference>
<evidence type="ECO:0000256" key="4">
    <source>
        <dbReference type="ARBA" id="ARBA00022741"/>
    </source>
</evidence>
<evidence type="ECO:0000256" key="12">
    <source>
        <dbReference type="PIRNR" id="PIRNR005719"/>
    </source>
</evidence>
<evidence type="ECO:0000256" key="6">
    <source>
        <dbReference type="ARBA" id="ARBA00022840"/>
    </source>
</evidence>
<comment type="function">
    <text evidence="11">Central component of the condensin complex, a complex required for conversion of interphase chromatin into mitotic-like condense chromosomes. The condensin complex probably introduces positive supercoils into relaxed DNA in the presence of type I topoisomerases and converts nicked DNA into positive knotted forms in the presence of type II topoisomerases.</text>
</comment>
<feature type="domain" description="SMC hinge" evidence="15">
    <location>
        <begin position="520"/>
        <end position="640"/>
    </location>
</feature>
<organism evidence="16 17">
    <name type="scientific">Romanomermis culicivorax</name>
    <name type="common">Nematode worm</name>
    <dbReference type="NCBI Taxonomy" id="13658"/>
    <lineage>
        <taxon>Eukaryota</taxon>
        <taxon>Metazoa</taxon>
        <taxon>Ecdysozoa</taxon>
        <taxon>Nematoda</taxon>
        <taxon>Enoplea</taxon>
        <taxon>Dorylaimia</taxon>
        <taxon>Mermithida</taxon>
        <taxon>Mermithoidea</taxon>
        <taxon>Mermithidae</taxon>
        <taxon>Romanomermis</taxon>
    </lineage>
</organism>
<keyword evidence="9 12" id="KW-0539">Nucleus</keyword>